<accession>A0A679H744</accession>
<feature type="domain" description="SGNH hydrolase-type esterase N-terminal" evidence="1">
    <location>
        <begin position="10"/>
        <end position="92"/>
    </location>
</feature>
<dbReference type="InterPro" id="IPR032740">
    <property type="entry name" value="GxDLY"/>
</dbReference>
<name>A0A679H744_BACT4</name>
<dbReference type="AlphaFoldDB" id="A0A679H744"/>
<dbReference type="Gene3D" id="2.60.120.260">
    <property type="entry name" value="Galactose-binding domain-like"/>
    <property type="match status" value="1"/>
</dbReference>
<evidence type="ECO:0000313" key="3">
    <source>
        <dbReference type="Proteomes" id="UP000500882"/>
    </source>
</evidence>
<proteinExistence type="predicted"/>
<evidence type="ECO:0000259" key="1">
    <source>
        <dbReference type="Pfam" id="PF14607"/>
    </source>
</evidence>
<gene>
    <name evidence="2" type="ORF">BatF92_16830</name>
</gene>
<reference evidence="2 3" key="1">
    <citation type="submission" date="2020-02" db="EMBL/GenBank/DDBJ databases">
        <title>Whole-genome sequencing and comparative analysis of the genomes of Bacteroides thetaiotaomicron and Escherichia coli isolated from a healthy resident in Vietnam.</title>
        <authorList>
            <person name="Mohsin M."/>
            <person name="Tanaka K."/>
            <person name="Kawahara R."/>
            <person name="Kondo S."/>
            <person name="Noguchi H."/>
            <person name="Motooka D."/>
            <person name="Nakamura S."/>
            <person name="Khong D.T."/>
            <person name="Nguyen T.N."/>
            <person name="Tran H.T."/>
            <person name="Yamamoto Y."/>
        </authorList>
    </citation>
    <scope>NUCLEOTIDE SEQUENCE [LARGE SCALE GENOMIC DNA]</scope>
    <source>
        <strain evidence="2 3">F9-2</strain>
    </source>
</reference>
<dbReference type="Pfam" id="PF14607">
    <property type="entry name" value="GxDLY"/>
    <property type="match status" value="1"/>
</dbReference>
<sequence>MTSNLSAQVTYYDAAEFQLLGKATAATTERYVRLPDSLEHISRLPLWQLSRNSSGMAVRFRSNSTQVAVKWESLVNFHMDHMTDVAVKGLDL</sequence>
<organism evidence="2 3">
    <name type="scientific">Bacteroides thetaiotaomicron</name>
    <dbReference type="NCBI Taxonomy" id="818"/>
    <lineage>
        <taxon>Bacteria</taxon>
        <taxon>Pseudomonadati</taxon>
        <taxon>Bacteroidota</taxon>
        <taxon>Bacteroidia</taxon>
        <taxon>Bacteroidales</taxon>
        <taxon>Bacteroidaceae</taxon>
        <taxon>Bacteroides</taxon>
    </lineage>
</organism>
<evidence type="ECO:0000313" key="2">
    <source>
        <dbReference type="EMBL" id="BCA49741.1"/>
    </source>
</evidence>
<protein>
    <recommendedName>
        <fullName evidence="1">SGNH hydrolase-type esterase N-terminal domain-containing protein</fullName>
    </recommendedName>
</protein>
<dbReference type="EMBL" id="AP022660">
    <property type="protein sequence ID" value="BCA49741.1"/>
    <property type="molecule type" value="Genomic_DNA"/>
</dbReference>
<dbReference type="Proteomes" id="UP000500882">
    <property type="component" value="Chromosome"/>
</dbReference>